<dbReference type="InterPro" id="IPR008949">
    <property type="entry name" value="Isoprenoid_synthase_dom_sf"/>
</dbReference>
<keyword evidence="4" id="KW-0479">Metal-binding</keyword>
<dbReference type="CDD" id="cd00685">
    <property type="entry name" value="Trans_IPPS_HT"/>
    <property type="match status" value="1"/>
</dbReference>
<comment type="similarity">
    <text evidence="2 6">Belongs to the FPP/GGPP synthase family.</text>
</comment>
<dbReference type="GO" id="GO:0004659">
    <property type="term" value="F:prenyltransferase activity"/>
    <property type="evidence" value="ECO:0007669"/>
    <property type="project" value="InterPro"/>
</dbReference>
<protein>
    <submittedName>
        <fullName evidence="7">Geranylgeranyl diphosphate synthase, type II</fullName>
    </submittedName>
</protein>
<dbReference type="RefSeq" id="WP_073143345.1">
    <property type="nucleotide sequence ID" value="NZ_FQWQ01000006.1"/>
</dbReference>
<dbReference type="OrthoDB" id="9805316at2"/>
<dbReference type="EMBL" id="FQWQ01000006">
    <property type="protein sequence ID" value="SHI01288.1"/>
    <property type="molecule type" value="Genomic_DNA"/>
</dbReference>
<organism evidence="7 8">
    <name type="scientific">Chryseolinea serpens</name>
    <dbReference type="NCBI Taxonomy" id="947013"/>
    <lineage>
        <taxon>Bacteria</taxon>
        <taxon>Pseudomonadati</taxon>
        <taxon>Bacteroidota</taxon>
        <taxon>Cytophagia</taxon>
        <taxon>Cytophagales</taxon>
        <taxon>Fulvivirgaceae</taxon>
        <taxon>Chryseolinea</taxon>
    </lineage>
</organism>
<dbReference type="SUPFAM" id="SSF48576">
    <property type="entry name" value="Terpenoid synthases"/>
    <property type="match status" value="1"/>
</dbReference>
<dbReference type="SFLD" id="SFLDS00005">
    <property type="entry name" value="Isoprenoid_Synthase_Type_I"/>
    <property type="match status" value="1"/>
</dbReference>
<dbReference type="Pfam" id="PF00348">
    <property type="entry name" value="polyprenyl_synt"/>
    <property type="match status" value="1"/>
</dbReference>
<evidence type="ECO:0000256" key="5">
    <source>
        <dbReference type="ARBA" id="ARBA00022842"/>
    </source>
</evidence>
<keyword evidence="8" id="KW-1185">Reference proteome</keyword>
<dbReference type="GO" id="GO:0046872">
    <property type="term" value="F:metal ion binding"/>
    <property type="evidence" value="ECO:0007669"/>
    <property type="project" value="UniProtKB-KW"/>
</dbReference>
<reference evidence="7 8" key="1">
    <citation type="submission" date="2016-11" db="EMBL/GenBank/DDBJ databases">
        <authorList>
            <person name="Jaros S."/>
            <person name="Januszkiewicz K."/>
            <person name="Wedrychowicz H."/>
        </authorList>
    </citation>
    <scope>NUCLEOTIDE SEQUENCE [LARGE SCALE GENOMIC DNA]</scope>
    <source>
        <strain evidence="7 8">DSM 24574</strain>
    </source>
</reference>
<gene>
    <name evidence="7" type="ORF">SAMN04488109_6769</name>
</gene>
<dbReference type="Gene3D" id="1.10.600.10">
    <property type="entry name" value="Farnesyl Diphosphate Synthase"/>
    <property type="match status" value="1"/>
</dbReference>
<dbReference type="STRING" id="947013.SAMN04488109_6769"/>
<evidence type="ECO:0000313" key="8">
    <source>
        <dbReference type="Proteomes" id="UP000184212"/>
    </source>
</evidence>
<dbReference type="PROSITE" id="PS00444">
    <property type="entry name" value="POLYPRENYL_SYNTHASE_2"/>
    <property type="match status" value="1"/>
</dbReference>
<dbReference type="PANTHER" id="PTHR12001:SF85">
    <property type="entry name" value="SHORT CHAIN ISOPRENYL DIPHOSPHATE SYNTHASE"/>
    <property type="match status" value="1"/>
</dbReference>
<dbReference type="SFLD" id="SFLDG01017">
    <property type="entry name" value="Polyprenyl_Transferase_Like"/>
    <property type="match status" value="1"/>
</dbReference>
<evidence type="ECO:0000313" key="7">
    <source>
        <dbReference type="EMBL" id="SHI01288.1"/>
    </source>
</evidence>
<dbReference type="PANTHER" id="PTHR12001">
    <property type="entry name" value="GERANYLGERANYL PYROPHOSPHATE SYNTHASE"/>
    <property type="match status" value="1"/>
</dbReference>
<dbReference type="Proteomes" id="UP000184212">
    <property type="component" value="Unassembled WGS sequence"/>
</dbReference>
<comment type="cofactor">
    <cofactor evidence="1">
        <name>Mg(2+)</name>
        <dbReference type="ChEBI" id="CHEBI:18420"/>
    </cofactor>
</comment>
<dbReference type="GO" id="GO:0008299">
    <property type="term" value="P:isoprenoid biosynthetic process"/>
    <property type="evidence" value="ECO:0007669"/>
    <property type="project" value="InterPro"/>
</dbReference>
<evidence type="ECO:0000256" key="2">
    <source>
        <dbReference type="ARBA" id="ARBA00006706"/>
    </source>
</evidence>
<dbReference type="InterPro" id="IPR000092">
    <property type="entry name" value="Polyprenyl_synt"/>
</dbReference>
<evidence type="ECO:0000256" key="6">
    <source>
        <dbReference type="RuleBase" id="RU004466"/>
    </source>
</evidence>
<evidence type="ECO:0000256" key="4">
    <source>
        <dbReference type="ARBA" id="ARBA00022723"/>
    </source>
</evidence>
<dbReference type="PROSITE" id="PS00723">
    <property type="entry name" value="POLYPRENYL_SYNTHASE_1"/>
    <property type="match status" value="1"/>
</dbReference>
<keyword evidence="3 6" id="KW-0808">Transferase</keyword>
<dbReference type="InterPro" id="IPR033749">
    <property type="entry name" value="Polyprenyl_synt_CS"/>
</dbReference>
<name>A0A1M5XP24_9BACT</name>
<dbReference type="AlphaFoldDB" id="A0A1M5XP24"/>
<evidence type="ECO:0000256" key="1">
    <source>
        <dbReference type="ARBA" id="ARBA00001946"/>
    </source>
</evidence>
<accession>A0A1M5XP24</accession>
<keyword evidence="5" id="KW-0460">Magnesium</keyword>
<sequence>MPSSITRYQQWIEQEIKKQQYGKAPVSLYEPIRYLMGLGGKRLRPMLTMLAYGLYKPDPKNIVRYAVAVEAFHNFTLMHDDIMDKAPLRRGKATVHKKWNVNTAILSGDVMLVKVYEMFLSVESDKLKRILKAFNTCAAEVCEGQQWDMEFETKPTVTEDQYLNMIRLKTAVLLGFSLELGAILAGADEKECRALRQFGTNIGIGFQLKDDLLDAYADPKKFGKQVGGDILSNKKTFLLIKALENAKGKHKTELQQWLQAKKFKKNDKIAAVKSIYDALDIRVLTERKVNQYFRKGFTQLKALQGSPEALQRLNTFTEALIGRQS</sequence>
<evidence type="ECO:0000256" key="3">
    <source>
        <dbReference type="ARBA" id="ARBA00022679"/>
    </source>
</evidence>
<proteinExistence type="inferred from homology"/>